<name>A0A0H4KKD1_9BACI</name>
<dbReference type="KEGG" id="beo:BEH_15075"/>
<dbReference type="PATRIC" id="fig|135735.6.peg.3190"/>
<accession>A0A0H4KKD1</accession>
<keyword evidence="2" id="KW-1185">Reference proteome</keyword>
<evidence type="ECO:0000313" key="1">
    <source>
        <dbReference type="EMBL" id="AKO93276.1"/>
    </source>
</evidence>
<dbReference type="AlphaFoldDB" id="A0A0H4KKD1"/>
<dbReference type="EMBL" id="CP011974">
    <property type="protein sequence ID" value="AKO93276.1"/>
    <property type="molecule type" value="Genomic_DNA"/>
</dbReference>
<dbReference type="InterPro" id="IPR025062">
    <property type="entry name" value="DUF4003"/>
</dbReference>
<gene>
    <name evidence="1" type="ORF">BEH_15075</name>
</gene>
<dbReference type="Pfam" id="PF13170">
    <property type="entry name" value="DUF4003"/>
    <property type="match status" value="1"/>
</dbReference>
<dbReference type="OrthoDB" id="1778393at2"/>
<reference evidence="2" key="2">
    <citation type="submission" date="2015-06" db="EMBL/GenBank/DDBJ databases">
        <title>Genome Sequence of Bacillus endophyticus and Analysis of its Companion Mechanism in the Ketogulonigenium vulgare-Bacillus strain Consortium.</title>
        <authorList>
            <person name="Jia N."/>
            <person name="Du J."/>
            <person name="Ding M.-Z."/>
            <person name="Gao F."/>
            <person name="Yuan Y.-J."/>
        </authorList>
    </citation>
    <scope>NUCLEOTIDE SEQUENCE [LARGE SCALE GENOMIC DNA]</scope>
    <source>
        <strain evidence="2">Hbe603</strain>
    </source>
</reference>
<organism evidence="1 2">
    <name type="scientific">Priestia filamentosa</name>
    <dbReference type="NCBI Taxonomy" id="1402861"/>
    <lineage>
        <taxon>Bacteria</taxon>
        <taxon>Bacillati</taxon>
        <taxon>Bacillota</taxon>
        <taxon>Bacilli</taxon>
        <taxon>Bacillales</taxon>
        <taxon>Bacillaceae</taxon>
        <taxon>Priestia</taxon>
    </lineage>
</organism>
<sequence length="332" mass="37775">MTTLEEKVERFEKMYFHLKNELKWQAVDKNYLMILSSIYGESNKKEAQVSLLSLGKILKKQVGFFSPLNSSYSFMIAALLDAQYNNPEAKFQELNTIYNKLVDSGFKKDVFTYLCALIVLNEETPTFSVEDYADRALSLYTLMKEAHPFITSKSDYPLAMLLSRENGAPIEIIDRVENVYEMWASKGCRKGNDLQFLSHILSLQDTQPLEDLYETYARIENYFSKNGMKIKPAYYTQFAILSLLEADERKLAQIHDIAAYFNKHKAFKWKQQTNFATAVNIVMNYSMEHEDILKTSLYTTLDMVIQAQQAAMVAVIASAAANASSSDGGGGN</sequence>
<protein>
    <submittedName>
        <fullName evidence="1">Uncharacterized protein</fullName>
    </submittedName>
</protein>
<proteinExistence type="predicted"/>
<dbReference type="Proteomes" id="UP000036202">
    <property type="component" value="Chromosome"/>
</dbReference>
<evidence type="ECO:0000313" key="2">
    <source>
        <dbReference type="Proteomes" id="UP000036202"/>
    </source>
</evidence>
<dbReference type="RefSeq" id="WP_040061047.1">
    <property type="nucleotide sequence ID" value="NZ_CP011974.1"/>
</dbReference>
<reference evidence="1 2" key="1">
    <citation type="journal article" date="2015" name="PLoS ONE">
        <title>Genome Sequence of Bacillus endophyticus and Analysis of Its Companion Mechanism in the Ketogulonigenium vulgare-Bacillus Strain Consortium.</title>
        <authorList>
            <person name="Jia N."/>
            <person name="Du J."/>
            <person name="Ding M.Z."/>
            <person name="Gao F."/>
            <person name="Yuan Y.J."/>
        </authorList>
    </citation>
    <scope>NUCLEOTIDE SEQUENCE [LARGE SCALE GENOMIC DNA]</scope>
    <source>
        <strain evidence="1 2">Hbe603</strain>
    </source>
</reference>